<comment type="caution">
    <text evidence="1">The sequence shown here is derived from an EMBL/GenBank/DDBJ whole genome shotgun (WGS) entry which is preliminary data.</text>
</comment>
<sequence>MDRQIFVRIHGDLGTPAHTGASIIDPHNSYVGFSGHIFRSPPLSII</sequence>
<reference evidence="1" key="1">
    <citation type="submission" date="2020-09" db="EMBL/GenBank/DDBJ databases">
        <title>Genome-Enabled Discovery of Anthraquinone Biosynthesis in Senna tora.</title>
        <authorList>
            <person name="Kang S.-H."/>
            <person name="Pandey R.P."/>
            <person name="Lee C.-M."/>
            <person name="Sim J.-S."/>
            <person name="Jeong J.-T."/>
            <person name="Choi B.-S."/>
            <person name="Jung M."/>
            <person name="Ginzburg D."/>
            <person name="Zhao K."/>
            <person name="Won S.Y."/>
            <person name="Oh T.-J."/>
            <person name="Yu Y."/>
            <person name="Kim N.-H."/>
            <person name="Lee O.R."/>
            <person name="Lee T.-H."/>
            <person name="Bashyal P."/>
            <person name="Kim T.-S."/>
            <person name="Lee W.-H."/>
            <person name="Kawkins C."/>
            <person name="Kim C.-K."/>
            <person name="Kim J.S."/>
            <person name="Ahn B.O."/>
            <person name="Rhee S.Y."/>
            <person name="Sohng J.K."/>
        </authorList>
    </citation>
    <scope>NUCLEOTIDE SEQUENCE</scope>
    <source>
        <tissue evidence="1">Leaf</tissue>
    </source>
</reference>
<dbReference type="AlphaFoldDB" id="A0A834TX68"/>
<organism evidence="1 2">
    <name type="scientific">Senna tora</name>
    <dbReference type="NCBI Taxonomy" id="362788"/>
    <lineage>
        <taxon>Eukaryota</taxon>
        <taxon>Viridiplantae</taxon>
        <taxon>Streptophyta</taxon>
        <taxon>Embryophyta</taxon>
        <taxon>Tracheophyta</taxon>
        <taxon>Spermatophyta</taxon>
        <taxon>Magnoliopsida</taxon>
        <taxon>eudicotyledons</taxon>
        <taxon>Gunneridae</taxon>
        <taxon>Pentapetalae</taxon>
        <taxon>rosids</taxon>
        <taxon>fabids</taxon>
        <taxon>Fabales</taxon>
        <taxon>Fabaceae</taxon>
        <taxon>Caesalpinioideae</taxon>
        <taxon>Cassia clade</taxon>
        <taxon>Senna</taxon>
    </lineage>
</organism>
<protein>
    <submittedName>
        <fullName evidence="1">Uncharacterized protein</fullName>
    </submittedName>
</protein>
<name>A0A834TX68_9FABA</name>
<proteinExistence type="predicted"/>
<keyword evidence="2" id="KW-1185">Reference proteome</keyword>
<gene>
    <name evidence="1" type="ORF">G2W53_012583</name>
</gene>
<evidence type="ECO:0000313" key="2">
    <source>
        <dbReference type="Proteomes" id="UP000634136"/>
    </source>
</evidence>
<accession>A0A834TX68</accession>
<dbReference type="EMBL" id="JAAIUW010000005">
    <property type="protein sequence ID" value="KAF7830250.1"/>
    <property type="molecule type" value="Genomic_DNA"/>
</dbReference>
<evidence type="ECO:0000313" key="1">
    <source>
        <dbReference type="EMBL" id="KAF7830250.1"/>
    </source>
</evidence>
<dbReference type="Proteomes" id="UP000634136">
    <property type="component" value="Unassembled WGS sequence"/>
</dbReference>